<dbReference type="Proteomes" id="UP000825935">
    <property type="component" value="Chromosome 28"/>
</dbReference>
<organism evidence="1 2">
    <name type="scientific">Ceratopteris richardii</name>
    <name type="common">Triangle waterfern</name>
    <dbReference type="NCBI Taxonomy" id="49495"/>
    <lineage>
        <taxon>Eukaryota</taxon>
        <taxon>Viridiplantae</taxon>
        <taxon>Streptophyta</taxon>
        <taxon>Embryophyta</taxon>
        <taxon>Tracheophyta</taxon>
        <taxon>Polypodiopsida</taxon>
        <taxon>Polypodiidae</taxon>
        <taxon>Polypodiales</taxon>
        <taxon>Pteridineae</taxon>
        <taxon>Pteridaceae</taxon>
        <taxon>Parkerioideae</taxon>
        <taxon>Ceratopteris</taxon>
    </lineage>
</organism>
<dbReference type="AlphaFoldDB" id="A0A8T2RC19"/>
<evidence type="ECO:0000313" key="1">
    <source>
        <dbReference type="EMBL" id="KAH7293063.1"/>
    </source>
</evidence>
<keyword evidence="2" id="KW-1185">Reference proteome</keyword>
<sequence>MMAKEKITIHALGEGRTAYDTKMEMLRGKQSDYMTKIQNFLVGEDRSGKSCLLKFGCKCPVSVLEGKEEELHRLYRSLGQVHFYMAKNDYEEARRCSCDSFRLQQLLHSCKSHVEQSVTFHLRTCVRYPKRGDRSAMAFEQTIDNIRVAHSYSSVDVVVSWAKQASKRLWRDLKLSLSLLPPDFLDGTFPSPMSSFLAGDTAPEIGNCAVCRKTAYSQLLRVRKSFNTDDNIFFLIATFRCL</sequence>
<dbReference type="EMBL" id="CM035433">
    <property type="protein sequence ID" value="KAH7293063.1"/>
    <property type="molecule type" value="Genomic_DNA"/>
</dbReference>
<accession>A0A8T2RC19</accession>
<protein>
    <submittedName>
        <fullName evidence="1">Uncharacterized protein</fullName>
    </submittedName>
</protein>
<name>A0A8T2RC19_CERRI</name>
<reference evidence="1" key="1">
    <citation type="submission" date="2021-08" db="EMBL/GenBank/DDBJ databases">
        <title>WGS assembly of Ceratopteris richardii.</title>
        <authorList>
            <person name="Marchant D.B."/>
            <person name="Chen G."/>
            <person name="Jenkins J."/>
            <person name="Shu S."/>
            <person name="Leebens-Mack J."/>
            <person name="Grimwood J."/>
            <person name="Schmutz J."/>
            <person name="Soltis P."/>
            <person name="Soltis D."/>
            <person name="Chen Z.-H."/>
        </authorList>
    </citation>
    <scope>NUCLEOTIDE SEQUENCE</scope>
    <source>
        <strain evidence="1">Whitten #5841</strain>
        <tissue evidence="1">Leaf</tissue>
    </source>
</reference>
<gene>
    <name evidence="1" type="ORF">KP509_28G010300</name>
</gene>
<proteinExistence type="predicted"/>
<evidence type="ECO:0000313" key="2">
    <source>
        <dbReference type="Proteomes" id="UP000825935"/>
    </source>
</evidence>
<comment type="caution">
    <text evidence="1">The sequence shown here is derived from an EMBL/GenBank/DDBJ whole genome shotgun (WGS) entry which is preliminary data.</text>
</comment>